<reference evidence="2" key="1">
    <citation type="submission" date="2023-05" db="EMBL/GenBank/DDBJ databases">
        <title>Nepenthes gracilis genome sequencing.</title>
        <authorList>
            <person name="Fukushima K."/>
        </authorList>
    </citation>
    <scope>NUCLEOTIDE SEQUENCE</scope>
    <source>
        <strain evidence="2">SING2019-196</strain>
    </source>
</reference>
<dbReference type="EMBL" id="BSYO01000016">
    <property type="protein sequence ID" value="GMH16381.1"/>
    <property type="molecule type" value="Genomic_DNA"/>
</dbReference>
<feature type="compositionally biased region" description="Basic and acidic residues" evidence="1">
    <location>
        <begin position="21"/>
        <end position="42"/>
    </location>
</feature>
<feature type="region of interest" description="Disordered" evidence="1">
    <location>
        <begin position="1"/>
        <end position="66"/>
    </location>
</feature>
<dbReference type="InterPro" id="IPR052609">
    <property type="entry name" value="Ribosome_Biogenesis_Reg"/>
</dbReference>
<evidence type="ECO:0000313" key="3">
    <source>
        <dbReference type="Proteomes" id="UP001279734"/>
    </source>
</evidence>
<organism evidence="2 3">
    <name type="scientific">Nepenthes gracilis</name>
    <name type="common">Slender pitcher plant</name>
    <dbReference type="NCBI Taxonomy" id="150966"/>
    <lineage>
        <taxon>Eukaryota</taxon>
        <taxon>Viridiplantae</taxon>
        <taxon>Streptophyta</taxon>
        <taxon>Embryophyta</taxon>
        <taxon>Tracheophyta</taxon>
        <taxon>Spermatophyta</taxon>
        <taxon>Magnoliopsida</taxon>
        <taxon>eudicotyledons</taxon>
        <taxon>Gunneridae</taxon>
        <taxon>Pentapetalae</taxon>
        <taxon>Caryophyllales</taxon>
        <taxon>Nepenthaceae</taxon>
        <taxon>Nepenthes</taxon>
    </lineage>
</organism>
<comment type="caution">
    <text evidence="2">The sequence shown here is derived from an EMBL/GenBank/DDBJ whole genome shotgun (WGS) entry which is preliminary data.</text>
</comment>
<dbReference type="AlphaFoldDB" id="A0AAD3XU40"/>
<protein>
    <submittedName>
        <fullName evidence="2">Uncharacterized protein</fullName>
    </submittedName>
</protein>
<gene>
    <name evidence="2" type="ORF">Nepgr_018222</name>
</gene>
<dbReference type="PANTHER" id="PTHR15682">
    <property type="entry name" value="UNHEALTHY RIBOSOME BIOGENESIS PROTEIN 2 HOMOLOG"/>
    <property type="match status" value="1"/>
</dbReference>
<dbReference type="GO" id="GO:0042254">
    <property type="term" value="P:ribosome biogenesis"/>
    <property type="evidence" value="ECO:0007669"/>
    <property type="project" value="TreeGrafter"/>
</dbReference>
<proteinExistence type="predicted"/>
<keyword evidence="3" id="KW-1185">Reference proteome</keyword>
<dbReference type="Proteomes" id="UP001279734">
    <property type="component" value="Unassembled WGS sequence"/>
</dbReference>
<feature type="compositionally biased region" description="Acidic residues" evidence="1">
    <location>
        <begin position="43"/>
        <end position="60"/>
    </location>
</feature>
<dbReference type="GO" id="GO:0005730">
    <property type="term" value="C:nucleolus"/>
    <property type="evidence" value="ECO:0007669"/>
    <property type="project" value="TreeGrafter"/>
</dbReference>
<evidence type="ECO:0000313" key="2">
    <source>
        <dbReference type="EMBL" id="GMH16381.1"/>
    </source>
</evidence>
<dbReference type="PANTHER" id="PTHR15682:SF2">
    <property type="entry name" value="UNHEALTHY RIBOSOME BIOGENESIS PROTEIN 2 HOMOLOG"/>
    <property type="match status" value="1"/>
</dbReference>
<feature type="compositionally biased region" description="Basic residues" evidence="1">
    <location>
        <begin position="8"/>
        <end position="20"/>
    </location>
</feature>
<accession>A0AAD3XU40</accession>
<sequence>MADSAAAAKHKRTKKRKAKLKVSDYKERPAKAPRKEWSKEDREEAEDAGEEKETGTDAEERETSGKIEEGRQWRNLELILSIQNKLLDDQKKVELVLHYVNSRSIEESVNEERVPETLSISRAITYISNWIQSLLISSEKKIRVVEDSNSEVFGFYLDCRCWEIFRFCLKESLRFHVSLSLSRDLLRVIRCVCRNVLHILKEVPVNQEESDFDNKSFLFYSVICDCISLIFSSHGGILNGNLDLWMDAIDSVLLLVIKIYDNSLGICDFGILVIQLSCSVLEPFCKFLRVHPCRKSGFRDFVDKLLEPLLHLLRLLHDQIDSRHPVWTEKLSKLVEEVTSYGLFHPVHIDEFPSLHSSEKYSSSTDGKLKDPKTTIKSYHRHLFDGLENIISQKKVLVLGGIGELFQLFVDCVKKQRRVSSNTDSSIIVGNKIINDRAKDLFRSSGSASEMTDYAVSIDSLTRKLIFDFFVKTTELLLLDMEAQLQFELPVGASFLDVLCALKSINKMLSTLVDEKLYLRTDDTIGGACINFLKVIYAMVMSYSAKANELWLSTCGLGGVVAGMDALILVAKEIVAAVSYFLEIEYEVIGDDLVSMWHMIISFLAMRHYFDIPELLLLTSETVDLACQLVNLYSELRQVNRPVFALCSGLRNLVFIHSSGESKYSGFLSSTSSLAYEKFAKSARWLLCLRKFRLTICDAIKTIPEGQASGFVQMLAMDISESLEWIKAGCSAEAEAKPEKVVCHRFSMQAELLGIVLAEIYAQVLDSLFVTAGNSYLMGVSIKNLIMVLCPHMCSLLALEWDGCDAFVFSVTGRTVKG</sequence>
<evidence type="ECO:0000256" key="1">
    <source>
        <dbReference type="SAM" id="MobiDB-lite"/>
    </source>
</evidence>
<name>A0AAD3XU40_NEPGR</name>